<feature type="transmembrane region" description="Helical" evidence="8">
    <location>
        <begin position="138"/>
        <end position="157"/>
    </location>
</feature>
<keyword evidence="5" id="KW-0067">ATP-binding</keyword>
<dbReference type="EMBL" id="JACFXV010000064">
    <property type="protein sequence ID" value="MBA5778728.1"/>
    <property type="molecule type" value="Genomic_DNA"/>
</dbReference>
<dbReference type="NCBIfam" id="TIGR01194">
    <property type="entry name" value="cyc_pep_trnsptr"/>
    <property type="match status" value="1"/>
</dbReference>
<keyword evidence="12" id="KW-1185">Reference proteome</keyword>
<feature type="transmembrane region" description="Helical" evidence="8">
    <location>
        <begin position="276"/>
        <end position="298"/>
    </location>
</feature>
<dbReference type="GO" id="GO:1904680">
    <property type="term" value="F:peptide transmembrane transporter activity"/>
    <property type="evidence" value="ECO:0007669"/>
    <property type="project" value="InterPro"/>
</dbReference>
<organism evidence="11 12">
    <name type="scientific">Stappia albiluteola</name>
    <dbReference type="NCBI Taxonomy" id="2758565"/>
    <lineage>
        <taxon>Bacteria</taxon>
        <taxon>Pseudomonadati</taxon>
        <taxon>Pseudomonadota</taxon>
        <taxon>Alphaproteobacteria</taxon>
        <taxon>Hyphomicrobiales</taxon>
        <taxon>Stappiaceae</taxon>
        <taxon>Stappia</taxon>
    </lineage>
</organism>
<evidence type="ECO:0000256" key="2">
    <source>
        <dbReference type="ARBA" id="ARBA00022448"/>
    </source>
</evidence>
<dbReference type="Proteomes" id="UP000541109">
    <property type="component" value="Unassembled WGS sequence"/>
</dbReference>
<evidence type="ECO:0000313" key="11">
    <source>
        <dbReference type="EMBL" id="MBA5778728.1"/>
    </source>
</evidence>
<keyword evidence="6 8" id="KW-1133">Transmembrane helix</keyword>
<feature type="transmembrane region" description="Helical" evidence="8">
    <location>
        <begin position="249"/>
        <end position="270"/>
    </location>
</feature>
<dbReference type="PANTHER" id="PTHR24221:SF654">
    <property type="entry name" value="ATP-BINDING CASSETTE SUB-FAMILY B MEMBER 6"/>
    <property type="match status" value="1"/>
</dbReference>
<dbReference type="GO" id="GO:0015833">
    <property type="term" value="P:peptide transport"/>
    <property type="evidence" value="ECO:0007669"/>
    <property type="project" value="InterPro"/>
</dbReference>
<reference evidence="11 12" key="1">
    <citation type="submission" date="2020-07" db="EMBL/GenBank/DDBJ databases">
        <title>Stappia sp., F7233, whole genome shotgun sequencing project.</title>
        <authorList>
            <person name="Jiang S."/>
            <person name="Liu Z.W."/>
            <person name="Du Z.J."/>
        </authorList>
    </citation>
    <scope>NUCLEOTIDE SEQUENCE [LARGE SCALE GENOMIC DNA]</scope>
    <source>
        <strain evidence="11 12">F7233</strain>
    </source>
</reference>
<dbReference type="GO" id="GO:0005886">
    <property type="term" value="C:plasma membrane"/>
    <property type="evidence" value="ECO:0007669"/>
    <property type="project" value="UniProtKB-SubCell"/>
</dbReference>
<evidence type="ECO:0000256" key="8">
    <source>
        <dbReference type="SAM" id="Phobius"/>
    </source>
</evidence>
<dbReference type="InterPro" id="IPR011527">
    <property type="entry name" value="ABC1_TM_dom"/>
</dbReference>
<dbReference type="Gene3D" id="3.40.50.300">
    <property type="entry name" value="P-loop containing nucleotide triphosphate hydrolases"/>
    <property type="match status" value="1"/>
</dbReference>
<dbReference type="Pfam" id="PF00005">
    <property type="entry name" value="ABC_tran"/>
    <property type="match status" value="1"/>
</dbReference>
<keyword evidence="7 8" id="KW-0472">Membrane</keyword>
<dbReference type="InterPro" id="IPR015856">
    <property type="entry name" value="ABC_transpr_CbiO/EcfA_su"/>
</dbReference>
<dbReference type="InterPro" id="IPR003439">
    <property type="entry name" value="ABC_transporter-like_ATP-bd"/>
</dbReference>
<keyword evidence="4" id="KW-0547">Nucleotide-binding</keyword>
<proteinExistence type="predicted"/>
<dbReference type="GO" id="GO:0140359">
    <property type="term" value="F:ABC-type transporter activity"/>
    <property type="evidence" value="ECO:0007669"/>
    <property type="project" value="InterPro"/>
</dbReference>
<evidence type="ECO:0000256" key="1">
    <source>
        <dbReference type="ARBA" id="ARBA00004651"/>
    </source>
</evidence>
<evidence type="ECO:0000256" key="3">
    <source>
        <dbReference type="ARBA" id="ARBA00022692"/>
    </source>
</evidence>
<dbReference type="InterPro" id="IPR036640">
    <property type="entry name" value="ABC1_TM_sf"/>
</dbReference>
<dbReference type="SUPFAM" id="SSF52540">
    <property type="entry name" value="P-loop containing nucleoside triphosphate hydrolases"/>
    <property type="match status" value="1"/>
</dbReference>
<sequence length="574" mass="61922">MSQLPKRSSPTKSILILCSFLLKEGGLARSPVLAFAILASMTRAGMVFAINNLAASGVISTSYVVLLGICIVSTLYFSHLARIRSFRLVEAMKNRMRASFSRQLLNANASFLARHDQGKVYSIVTQEVNKVSRASVNMIQSIEAALLLVVCAPYLFYLSWPSGIAVLIAVMVGGSGYILAQRPAQATAERASRAEWLYFDRVNDVLRGYKELRLRGARKQALQADIENITRENRALTISAERFYSLGQVLAQGAMMGLLTAVVVGLPIVAGADTATVLQILTVVLMTYGPIETVLGNLSAFSRAAVSKHLIDQLERDLAADAEAGADRLLPDRPTFGRIELKGVTTRLSSHVPGGDAAGDTFVAGPIDLTLTPGEVVFITGGNGAGKSTFLSVLTGLRRPDSGEILVDGEPVNEASLGHYRSLFSAVFSEFHLFSKLYGMSEEECAALDLHIDELDLAHRVSIAGDRFSTLSLSTGQKRRLALAIALAEKRPIVVLDEFAADQDPARRAFFYDILVPQMARAGHLVIAVTHDEHCFDKCDRLIKMDAGRIVADTRPARGAMRLAQPAGAMVGGS</sequence>
<evidence type="ECO:0000259" key="9">
    <source>
        <dbReference type="PROSITE" id="PS50893"/>
    </source>
</evidence>
<dbReference type="PROSITE" id="PS50929">
    <property type="entry name" value="ABC_TM1F"/>
    <property type="match status" value="1"/>
</dbReference>
<dbReference type="GO" id="GO:0016887">
    <property type="term" value="F:ATP hydrolysis activity"/>
    <property type="evidence" value="ECO:0007669"/>
    <property type="project" value="InterPro"/>
</dbReference>
<evidence type="ECO:0000259" key="10">
    <source>
        <dbReference type="PROSITE" id="PS50929"/>
    </source>
</evidence>
<dbReference type="Gene3D" id="1.20.1560.10">
    <property type="entry name" value="ABC transporter type 1, transmembrane domain"/>
    <property type="match status" value="1"/>
</dbReference>
<dbReference type="SMART" id="SM00382">
    <property type="entry name" value="AAA"/>
    <property type="match status" value="1"/>
</dbReference>
<dbReference type="GO" id="GO:0005524">
    <property type="term" value="F:ATP binding"/>
    <property type="evidence" value="ECO:0007669"/>
    <property type="project" value="UniProtKB-KW"/>
</dbReference>
<evidence type="ECO:0000256" key="6">
    <source>
        <dbReference type="ARBA" id="ARBA00022989"/>
    </source>
</evidence>
<dbReference type="PANTHER" id="PTHR24221">
    <property type="entry name" value="ATP-BINDING CASSETTE SUB-FAMILY B"/>
    <property type="match status" value="1"/>
</dbReference>
<keyword evidence="3 8" id="KW-0812">Transmembrane</keyword>
<name>A0A839AI79_9HYPH</name>
<dbReference type="InterPro" id="IPR005898">
    <property type="entry name" value="Cyc_pep_transpt_SyrD/YojI"/>
</dbReference>
<dbReference type="PROSITE" id="PS50893">
    <property type="entry name" value="ABC_TRANSPORTER_2"/>
    <property type="match status" value="1"/>
</dbReference>
<gene>
    <name evidence="11" type="ORF">H2509_16510</name>
</gene>
<feature type="transmembrane region" description="Helical" evidence="8">
    <location>
        <begin position="163"/>
        <end position="180"/>
    </location>
</feature>
<feature type="domain" description="ABC transporter" evidence="9">
    <location>
        <begin position="339"/>
        <end position="572"/>
    </location>
</feature>
<accession>A0A839AI79</accession>
<evidence type="ECO:0000256" key="4">
    <source>
        <dbReference type="ARBA" id="ARBA00022741"/>
    </source>
</evidence>
<protein>
    <submittedName>
        <fullName evidence="11">Cyclic peptide export ABC transporter</fullName>
    </submittedName>
</protein>
<evidence type="ECO:0000256" key="5">
    <source>
        <dbReference type="ARBA" id="ARBA00022840"/>
    </source>
</evidence>
<dbReference type="InterPro" id="IPR003593">
    <property type="entry name" value="AAA+_ATPase"/>
</dbReference>
<comment type="caution">
    <text evidence="11">The sequence shown here is derived from an EMBL/GenBank/DDBJ whole genome shotgun (WGS) entry which is preliminary data.</text>
</comment>
<dbReference type="Pfam" id="PF00664">
    <property type="entry name" value="ABC_membrane"/>
    <property type="match status" value="1"/>
</dbReference>
<evidence type="ECO:0000313" key="12">
    <source>
        <dbReference type="Proteomes" id="UP000541109"/>
    </source>
</evidence>
<dbReference type="AlphaFoldDB" id="A0A839AI79"/>
<dbReference type="CDD" id="cd03225">
    <property type="entry name" value="ABC_cobalt_CbiO_domain1"/>
    <property type="match status" value="1"/>
</dbReference>
<dbReference type="RefSeq" id="WP_182167326.1">
    <property type="nucleotide sequence ID" value="NZ_JACFXV010000064.1"/>
</dbReference>
<comment type="subcellular location">
    <subcellularLocation>
        <location evidence="1">Cell membrane</location>
        <topology evidence="1">Multi-pass membrane protein</topology>
    </subcellularLocation>
</comment>
<evidence type="ECO:0000256" key="7">
    <source>
        <dbReference type="ARBA" id="ARBA00023136"/>
    </source>
</evidence>
<dbReference type="GO" id="GO:0034040">
    <property type="term" value="F:ATPase-coupled lipid transmembrane transporter activity"/>
    <property type="evidence" value="ECO:0007669"/>
    <property type="project" value="TreeGrafter"/>
</dbReference>
<feature type="transmembrane region" description="Helical" evidence="8">
    <location>
        <begin position="58"/>
        <end position="77"/>
    </location>
</feature>
<feature type="domain" description="ABC transmembrane type-1" evidence="10">
    <location>
        <begin position="63"/>
        <end position="303"/>
    </location>
</feature>
<keyword evidence="2" id="KW-0813">Transport</keyword>
<dbReference type="SUPFAM" id="SSF90123">
    <property type="entry name" value="ABC transporter transmembrane region"/>
    <property type="match status" value="1"/>
</dbReference>
<dbReference type="InterPro" id="IPR027417">
    <property type="entry name" value="P-loop_NTPase"/>
</dbReference>
<dbReference type="InterPro" id="IPR039421">
    <property type="entry name" value="Type_1_exporter"/>
</dbReference>